<feature type="transmembrane region" description="Helical" evidence="7">
    <location>
        <begin position="283"/>
        <end position="305"/>
    </location>
</feature>
<dbReference type="GO" id="GO:0022857">
    <property type="term" value="F:transmembrane transporter activity"/>
    <property type="evidence" value="ECO:0007669"/>
    <property type="project" value="TreeGrafter"/>
</dbReference>
<evidence type="ECO:0000313" key="10">
    <source>
        <dbReference type="EMBL" id="OGE25301.1"/>
    </source>
</evidence>
<dbReference type="Pfam" id="PF12704">
    <property type="entry name" value="MacB_PCD"/>
    <property type="match status" value="1"/>
</dbReference>
<proteinExistence type="inferred from homology"/>
<evidence type="ECO:0000259" key="8">
    <source>
        <dbReference type="Pfam" id="PF02687"/>
    </source>
</evidence>
<dbReference type="InterPro" id="IPR050250">
    <property type="entry name" value="Macrolide_Exporter_MacB"/>
</dbReference>
<evidence type="ECO:0000256" key="6">
    <source>
        <dbReference type="ARBA" id="ARBA00038076"/>
    </source>
</evidence>
<evidence type="ECO:0000256" key="4">
    <source>
        <dbReference type="ARBA" id="ARBA00022989"/>
    </source>
</evidence>
<evidence type="ECO:0000259" key="9">
    <source>
        <dbReference type="Pfam" id="PF12704"/>
    </source>
</evidence>
<evidence type="ECO:0000256" key="7">
    <source>
        <dbReference type="SAM" id="Phobius"/>
    </source>
</evidence>
<dbReference type="InterPro" id="IPR003838">
    <property type="entry name" value="ABC3_permease_C"/>
</dbReference>
<sequence>MDFSETLQSALEALTLNKLRTTLATLGVVIGIGAVIALVSLGQSGQKAVEAQIKSLGSNLLTVIPGALRPGDIRSAAGTSTTLKLADAKAILADKSISGIKNVSAEILRRSQVVAGRNNTNTQVLGVLSSYQEVRNLQMQSGRFITETDINSLAKVAVLGPQAASDLFGDVNPVGQTIRINKLSFRIVGVTVAKGASGFQNQDDIIFIPLTTAQKQLFGVDFIGTISIQLEKQELSDQVRNQVGFLLLARHRISDPQNADFTIFSQADVLGAAAQVTGIFTTLLSGIAAISLLVGGIGIMNIMFVTVTERTREIGLRKALGAKKKWIIIQFLTESALLTIVGGILGILLGTVLSFVVSKIINLPFTVSMISIILAVGVSGGIGIIFGWYPAQKAANLSPIEALRYE</sequence>
<feature type="domain" description="MacB-like periplasmic core" evidence="9">
    <location>
        <begin position="21"/>
        <end position="243"/>
    </location>
</feature>
<reference evidence="10 11" key="1">
    <citation type="journal article" date="2016" name="Nat. Commun.">
        <title>Thousands of microbial genomes shed light on interconnected biogeochemical processes in an aquifer system.</title>
        <authorList>
            <person name="Anantharaman K."/>
            <person name="Brown C.T."/>
            <person name="Hug L.A."/>
            <person name="Sharon I."/>
            <person name="Castelle C.J."/>
            <person name="Probst A.J."/>
            <person name="Thomas B.C."/>
            <person name="Singh A."/>
            <person name="Wilkins M.J."/>
            <person name="Karaoz U."/>
            <person name="Brodie E.L."/>
            <person name="Williams K.H."/>
            <person name="Hubbard S.S."/>
            <person name="Banfield J.F."/>
        </authorList>
    </citation>
    <scope>NUCLEOTIDE SEQUENCE [LARGE SCALE GENOMIC DNA]</scope>
</reference>
<dbReference type="Proteomes" id="UP000177042">
    <property type="component" value="Unassembled WGS sequence"/>
</dbReference>
<evidence type="ECO:0000256" key="1">
    <source>
        <dbReference type="ARBA" id="ARBA00004651"/>
    </source>
</evidence>
<organism evidence="10 11">
    <name type="scientific">Candidatus Daviesbacteria bacterium RIFCSPHIGHO2_02_FULL_39_12</name>
    <dbReference type="NCBI Taxonomy" id="1797770"/>
    <lineage>
        <taxon>Bacteria</taxon>
        <taxon>Candidatus Daviesiibacteriota</taxon>
    </lineage>
</organism>
<dbReference type="Pfam" id="PF02687">
    <property type="entry name" value="FtsX"/>
    <property type="match status" value="1"/>
</dbReference>
<comment type="subcellular location">
    <subcellularLocation>
        <location evidence="1">Cell membrane</location>
        <topology evidence="1">Multi-pass membrane protein</topology>
    </subcellularLocation>
</comment>
<evidence type="ECO:0000313" key="11">
    <source>
        <dbReference type="Proteomes" id="UP000177042"/>
    </source>
</evidence>
<accession>A0A1F5J9J2</accession>
<feature type="transmembrane region" description="Helical" evidence="7">
    <location>
        <begin position="363"/>
        <end position="389"/>
    </location>
</feature>
<comment type="similarity">
    <text evidence="6">Belongs to the ABC-4 integral membrane protein family.</text>
</comment>
<evidence type="ECO:0000256" key="3">
    <source>
        <dbReference type="ARBA" id="ARBA00022692"/>
    </source>
</evidence>
<keyword evidence="4 7" id="KW-1133">Transmembrane helix</keyword>
<feature type="transmembrane region" description="Helical" evidence="7">
    <location>
        <begin position="21"/>
        <end position="42"/>
    </location>
</feature>
<dbReference type="InterPro" id="IPR025857">
    <property type="entry name" value="MacB_PCD"/>
</dbReference>
<dbReference type="GO" id="GO:0005886">
    <property type="term" value="C:plasma membrane"/>
    <property type="evidence" value="ECO:0007669"/>
    <property type="project" value="UniProtKB-SubCell"/>
</dbReference>
<dbReference type="PANTHER" id="PTHR30572:SF4">
    <property type="entry name" value="ABC TRANSPORTER PERMEASE YTRF"/>
    <property type="match status" value="1"/>
</dbReference>
<comment type="caution">
    <text evidence="10">The sequence shown here is derived from an EMBL/GenBank/DDBJ whole genome shotgun (WGS) entry which is preliminary data.</text>
</comment>
<evidence type="ECO:0008006" key="12">
    <source>
        <dbReference type="Google" id="ProtNLM"/>
    </source>
</evidence>
<feature type="domain" description="ABC3 transporter permease C-terminal" evidence="8">
    <location>
        <begin position="287"/>
        <end position="399"/>
    </location>
</feature>
<keyword evidence="5 7" id="KW-0472">Membrane</keyword>
<dbReference type="EMBL" id="MFCX01000029">
    <property type="protein sequence ID" value="OGE25301.1"/>
    <property type="molecule type" value="Genomic_DNA"/>
</dbReference>
<dbReference type="AlphaFoldDB" id="A0A1F5J9J2"/>
<keyword evidence="2" id="KW-1003">Cell membrane</keyword>
<gene>
    <name evidence="10" type="ORF">A3C26_03975</name>
</gene>
<keyword evidence="3 7" id="KW-0812">Transmembrane</keyword>
<dbReference type="PANTHER" id="PTHR30572">
    <property type="entry name" value="MEMBRANE COMPONENT OF TRANSPORTER-RELATED"/>
    <property type="match status" value="1"/>
</dbReference>
<evidence type="ECO:0000256" key="2">
    <source>
        <dbReference type="ARBA" id="ARBA00022475"/>
    </source>
</evidence>
<protein>
    <recommendedName>
        <fullName evidence="12">Multidrug ABC transporter substrate-binding protein</fullName>
    </recommendedName>
</protein>
<evidence type="ECO:0000256" key="5">
    <source>
        <dbReference type="ARBA" id="ARBA00023136"/>
    </source>
</evidence>
<name>A0A1F5J9J2_9BACT</name>
<feature type="transmembrane region" description="Helical" evidence="7">
    <location>
        <begin position="326"/>
        <end position="357"/>
    </location>
</feature>